<dbReference type="GO" id="GO:0003676">
    <property type="term" value="F:nucleic acid binding"/>
    <property type="evidence" value="ECO:0007669"/>
    <property type="project" value="InterPro"/>
</dbReference>
<dbReference type="InterPro" id="IPR040676">
    <property type="entry name" value="DUF5641"/>
</dbReference>
<dbReference type="GeneID" id="112126238"/>
<dbReference type="KEGG" id="clec:112126238"/>
<evidence type="ECO:0000313" key="2">
    <source>
        <dbReference type="EnsemblMetazoa" id="XP_024080683.1"/>
    </source>
</evidence>
<dbReference type="InterPro" id="IPR012337">
    <property type="entry name" value="RNaseH-like_sf"/>
</dbReference>
<keyword evidence="3" id="KW-1185">Reference proteome</keyword>
<dbReference type="OrthoDB" id="6623406at2759"/>
<dbReference type="Proteomes" id="UP000494040">
    <property type="component" value="Unassembled WGS sequence"/>
</dbReference>
<dbReference type="RefSeq" id="XP_024080683.1">
    <property type="nucleotide sequence ID" value="XM_024224915.1"/>
</dbReference>
<organism evidence="2 3">
    <name type="scientific">Cimex lectularius</name>
    <name type="common">Bed bug</name>
    <name type="synonym">Acanthia lectularia</name>
    <dbReference type="NCBI Taxonomy" id="79782"/>
    <lineage>
        <taxon>Eukaryota</taxon>
        <taxon>Metazoa</taxon>
        <taxon>Ecdysozoa</taxon>
        <taxon>Arthropoda</taxon>
        <taxon>Hexapoda</taxon>
        <taxon>Insecta</taxon>
        <taxon>Pterygota</taxon>
        <taxon>Neoptera</taxon>
        <taxon>Paraneoptera</taxon>
        <taxon>Hemiptera</taxon>
        <taxon>Heteroptera</taxon>
        <taxon>Panheteroptera</taxon>
        <taxon>Cimicomorpha</taxon>
        <taxon>Cimicidae</taxon>
        <taxon>Cimex</taxon>
    </lineage>
</organism>
<accession>A0A8I6SG28</accession>
<dbReference type="Pfam" id="PF17921">
    <property type="entry name" value="Integrase_H2C2"/>
    <property type="match status" value="1"/>
</dbReference>
<dbReference type="PANTHER" id="PTHR47331">
    <property type="entry name" value="PHD-TYPE DOMAIN-CONTAINING PROTEIN"/>
    <property type="match status" value="1"/>
</dbReference>
<protein>
    <recommendedName>
        <fullName evidence="1">Integrase catalytic domain-containing protein</fullName>
    </recommendedName>
</protein>
<dbReference type="GO" id="GO:0015074">
    <property type="term" value="P:DNA integration"/>
    <property type="evidence" value="ECO:0007669"/>
    <property type="project" value="InterPro"/>
</dbReference>
<sequence length="600" mass="68794">MTVLSWIRLPLHRLKTFVANRISIIQEPSNDYSWFHVASANNAADVASRGESPSNLVHLDSWWLGPSWIRLPINDWPIKSLDVVVGEDLPEIKSETVLLSLDKYPSPFIELIDRSSSYSKLIRIMAYVIRFTHNCRVPADEREYSFLELSELRNASTCLYVAVQKELTTKIHSDLKSLAPFIDSKGVLRVGGRLTNAPLSDETKRPILLPSKSHFVELLIDHVHVTNLHAGPQLLHAILRQNYWIISARRVVKTRVHQCLRCHRLRTQGFTPYMGDLPLTRFEQGRAFINVGTDFAGPFFIRESLRRKAAVGKAYVCLFVCFSTKAMHIEIVSQLTTDAFLATLDRFISRRGLPSQIFSDHGRNFLGAQRKLQELQRWWKKEETKEKICHHLHTKGIKWTFIPPHAPNFGGLWEAGVKSIKTHLSRVVGQQHLTFEELTTLACRVEAILNSRPLYPLSTDPEDYDVLTPGHFLIGAPLVARIERDVTQTPSNRLLRWQLLNQHIQSIWKKWRFDYIHNLQQRTKWTKTENVEEGTLILLKEDNTPPLLWPIGRITACYPGKDGVIRVAKIKTPHTSLIRPLSKLAPLLPPNPIDKQYLPA</sequence>
<dbReference type="AlphaFoldDB" id="A0A8I6SG28"/>
<dbReference type="Gene3D" id="3.30.420.10">
    <property type="entry name" value="Ribonuclease H-like superfamily/Ribonuclease H"/>
    <property type="match status" value="1"/>
</dbReference>
<evidence type="ECO:0000313" key="3">
    <source>
        <dbReference type="Proteomes" id="UP000494040"/>
    </source>
</evidence>
<dbReference type="InterPro" id="IPR001584">
    <property type="entry name" value="Integrase_cat-core"/>
</dbReference>
<dbReference type="InterPro" id="IPR041588">
    <property type="entry name" value="Integrase_H2C2"/>
</dbReference>
<name>A0A8I6SG28_CIMLE</name>
<dbReference type="OMA" id="SKLIRIM"/>
<dbReference type="PROSITE" id="PS50994">
    <property type="entry name" value="INTEGRASE"/>
    <property type="match status" value="1"/>
</dbReference>
<dbReference type="InterPro" id="IPR036397">
    <property type="entry name" value="RNaseH_sf"/>
</dbReference>
<proteinExistence type="predicted"/>
<dbReference type="Pfam" id="PF18701">
    <property type="entry name" value="DUF5641"/>
    <property type="match status" value="1"/>
</dbReference>
<feature type="domain" description="Integrase catalytic" evidence="1">
    <location>
        <begin position="274"/>
        <end position="477"/>
    </location>
</feature>
<reference evidence="2" key="1">
    <citation type="submission" date="2022-01" db="UniProtKB">
        <authorList>
            <consortium name="EnsemblMetazoa"/>
        </authorList>
    </citation>
    <scope>IDENTIFICATION</scope>
</reference>
<dbReference type="SUPFAM" id="SSF53098">
    <property type="entry name" value="Ribonuclease H-like"/>
    <property type="match status" value="1"/>
</dbReference>
<dbReference type="EnsemblMetazoa" id="XM_024224915.1">
    <property type="protein sequence ID" value="XP_024080683.1"/>
    <property type="gene ID" value="LOC112126238"/>
</dbReference>
<evidence type="ECO:0000259" key="1">
    <source>
        <dbReference type="PROSITE" id="PS50994"/>
    </source>
</evidence>